<sequence length="296" mass="34171">MIESKRELGNKMVEFECHRNLIFSIAYQMLGSVQDAEDIVQDCFIKWAKQNQKVHQPKAYLATIATRLCIDFLRVKSKRSDYIGPWLPEPILDHESDLIDQEGEKKDPLPMAIMLLLEKLNPYERAVFVLRESFKYPYSEIALFLERSEENCRQLLTRARKALNRLDDRSTIGIKERKVFVQQFMKAIADQNIEQLKKLLAKDIAYHADGGGKVRGAALNVIYGVEHVAKFIIGVFDKITPSDQHIELHHINGELNILIRHQSQPRLIICLDVGITCIENIFVIGNPEKLRHIKNQ</sequence>
<dbReference type="InterPro" id="IPR032710">
    <property type="entry name" value="NTF2-like_dom_sf"/>
</dbReference>
<reference evidence="4" key="1">
    <citation type="submission" date="2023-06" db="EMBL/GenBank/DDBJ databases">
        <title>Genomic of Parafulvivirga corallium.</title>
        <authorList>
            <person name="Wang G."/>
        </authorList>
    </citation>
    <scope>NUCLEOTIDE SEQUENCE</scope>
    <source>
        <strain evidence="4">BMA10</strain>
    </source>
</reference>
<dbReference type="InterPro" id="IPR013249">
    <property type="entry name" value="RNA_pol_sigma70_r4_t2"/>
</dbReference>
<name>A0ABT8KM78_9BACT</name>
<comment type="caution">
    <text evidence="4">The sequence shown here is derived from an EMBL/GenBank/DDBJ whole genome shotgun (WGS) entry which is preliminary data.</text>
</comment>
<accession>A0ABT8KM78</accession>
<dbReference type="Gene3D" id="3.10.450.50">
    <property type="match status" value="1"/>
</dbReference>
<evidence type="ECO:0000313" key="4">
    <source>
        <dbReference type="EMBL" id="MDN5201338.1"/>
    </source>
</evidence>
<gene>
    <name evidence="4" type="primary">sigJ</name>
    <name evidence="4" type="ORF">QQ008_08195</name>
</gene>
<keyword evidence="5" id="KW-1185">Reference proteome</keyword>
<dbReference type="PANTHER" id="PTHR30173:SF36">
    <property type="entry name" value="ECF RNA POLYMERASE SIGMA FACTOR SIGJ"/>
    <property type="match status" value="1"/>
</dbReference>
<feature type="domain" description="RNA polymerase sigma-70 region 2" evidence="2">
    <location>
        <begin position="15"/>
        <end position="78"/>
    </location>
</feature>
<evidence type="ECO:0000313" key="5">
    <source>
        <dbReference type="Proteomes" id="UP001172082"/>
    </source>
</evidence>
<dbReference type="InterPro" id="IPR013324">
    <property type="entry name" value="RNA_pol_sigma_r3/r4-like"/>
</dbReference>
<dbReference type="SUPFAM" id="SSF88659">
    <property type="entry name" value="Sigma3 and sigma4 domains of RNA polymerase sigma factors"/>
    <property type="match status" value="1"/>
</dbReference>
<dbReference type="RefSeq" id="WP_346751364.1">
    <property type="nucleotide sequence ID" value="NZ_JAUJEA010000002.1"/>
</dbReference>
<dbReference type="InterPro" id="IPR013325">
    <property type="entry name" value="RNA_pol_sigma_r2"/>
</dbReference>
<dbReference type="NCBIfam" id="TIGR02937">
    <property type="entry name" value="sigma70-ECF"/>
    <property type="match status" value="1"/>
</dbReference>
<organism evidence="4 5">
    <name type="scientific">Splendidivirga corallicola</name>
    <dbReference type="NCBI Taxonomy" id="3051826"/>
    <lineage>
        <taxon>Bacteria</taxon>
        <taxon>Pseudomonadati</taxon>
        <taxon>Bacteroidota</taxon>
        <taxon>Cytophagia</taxon>
        <taxon>Cytophagales</taxon>
        <taxon>Splendidivirgaceae</taxon>
        <taxon>Splendidivirga</taxon>
    </lineage>
</organism>
<protein>
    <submittedName>
        <fullName evidence="4">RNA polymerase sigma factor SigJ</fullName>
    </submittedName>
</protein>
<evidence type="ECO:0000256" key="1">
    <source>
        <dbReference type="ARBA" id="ARBA00011344"/>
    </source>
</evidence>
<comment type="subunit">
    <text evidence="1">Interacts transiently with the RNA polymerase catalytic core formed by RpoA, RpoB, RpoC and RpoZ (2 alpha, 1 beta, 1 beta' and 1 omega subunit) to form the RNA polymerase holoenzyme that can initiate transcription.</text>
</comment>
<dbReference type="Pfam" id="PF04542">
    <property type="entry name" value="Sigma70_r2"/>
    <property type="match status" value="1"/>
</dbReference>
<dbReference type="InterPro" id="IPR007627">
    <property type="entry name" value="RNA_pol_sigma70_r2"/>
</dbReference>
<dbReference type="Gene3D" id="1.10.10.10">
    <property type="entry name" value="Winged helix-like DNA-binding domain superfamily/Winged helix DNA-binding domain"/>
    <property type="match status" value="1"/>
</dbReference>
<dbReference type="InterPro" id="IPR014284">
    <property type="entry name" value="RNA_pol_sigma-70_dom"/>
</dbReference>
<dbReference type="Pfam" id="PF08281">
    <property type="entry name" value="Sigma70_r4_2"/>
    <property type="match status" value="1"/>
</dbReference>
<dbReference type="SUPFAM" id="SSF54427">
    <property type="entry name" value="NTF2-like"/>
    <property type="match status" value="1"/>
</dbReference>
<dbReference type="PANTHER" id="PTHR30173">
    <property type="entry name" value="SIGMA 19 FACTOR"/>
    <property type="match status" value="1"/>
</dbReference>
<dbReference type="SUPFAM" id="SSF88946">
    <property type="entry name" value="Sigma2 domain of RNA polymerase sigma factors"/>
    <property type="match status" value="1"/>
</dbReference>
<dbReference type="Proteomes" id="UP001172082">
    <property type="component" value="Unassembled WGS sequence"/>
</dbReference>
<dbReference type="InterPro" id="IPR052704">
    <property type="entry name" value="ECF_Sigma-70_Domain"/>
</dbReference>
<dbReference type="Gene3D" id="1.10.1740.10">
    <property type="match status" value="1"/>
</dbReference>
<dbReference type="InterPro" id="IPR036388">
    <property type="entry name" value="WH-like_DNA-bd_sf"/>
</dbReference>
<dbReference type="EMBL" id="JAUJEA010000002">
    <property type="protein sequence ID" value="MDN5201338.1"/>
    <property type="molecule type" value="Genomic_DNA"/>
</dbReference>
<feature type="domain" description="RNA polymerase sigma factor 70 region 4 type 2" evidence="3">
    <location>
        <begin position="112"/>
        <end position="163"/>
    </location>
</feature>
<dbReference type="NCBIfam" id="NF007214">
    <property type="entry name" value="PRK09636.1"/>
    <property type="match status" value="1"/>
</dbReference>
<proteinExistence type="predicted"/>
<evidence type="ECO:0000259" key="3">
    <source>
        <dbReference type="Pfam" id="PF08281"/>
    </source>
</evidence>
<evidence type="ECO:0000259" key="2">
    <source>
        <dbReference type="Pfam" id="PF04542"/>
    </source>
</evidence>